<dbReference type="PATRIC" id="fig|1401651.3.peg.496"/>
<evidence type="ECO:0000259" key="8">
    <source>
        <dbReference type="PROSITE" id="PS51722"/>
    </source>
</evidence>
<sequence length="550" mass="62785">MIVKNQTKYIRNFSIIAHIDHGKSTLSDRIIEICSRSSKLFKLKSSEKILDSMDLEREKGITIKAQNVTLRYISDDGNEYQLNLIDTPGHMDFIYEVFRSLSACEGALLVIDARKGIQAQTLDTLLHAKRMDVKVIPVINKIDLIDQDPSPIVSNISRITEINANNFLTCSAKTGYGIKNIIENVVRYVPSPSGREEDLLEALIIDSWFDRYLGIIFLIRIKSGRVLVGDRIKILGIDRSYCIKSMGIFNPNKVERKKLSVGEIGWIICKIKHIDEKPVGRMITHYSNRRIIKRSSNIGEVQSQIYSSLFPTEDGSYQSLRDALIKLHLNDSSFSFVPECSDIFGNGFNCGFLGLFHLKIMKERLRREYNVEVISTIPKLIHEIEMKDRTVLHTNDPNKLSAIKNIKEIREPFSHCKILSPKKYFGKIIDLCAKKRGKQIEVLHLGNQILLIYEIPTSEVISDFLDLLKSVSEGYASLEHKFHRFKKEKIVCVDILINGKKMSCLSSIVHQKKSKEHSKKLIKLIVESLPRQQFNVIIQAAIGKTVIMRS</sequence>
<dbReference type="GO" id="GO:0045727">
    <property type="term" value="P:positive regulation of translation"/>
    <property type="evidence" value="ECO:0007669"/>
    <property type="project" value="UniProtKB-UniRule"/>
</dbReference>
<evidence type="ECO:0000256" key="6">
    <source>
        <dbReference type="ARBA" id="ARBA00023136"/>
    </source>
</evidence>
<dbReference type="Gene3D" id="2.40.30.10">
    <property type="entry name" value="Translation factors"/>
    <property type="match status" value="1"/>
</dbReference>
<dbReference type="InterPro" id="IPR013842">
    <property type="entry name" value="LepA_CTD"/>
</dbReference>
<dbReference type="AlphaFoldDB" id="A0A0C1V7C9"/>
<dbReference type="GO" id="GO:0097216">
    <property type="term" value="F:guanosine tetraphosphate binding"/>
    <property type="evidence" value="ECO:0007669"/>
    <property type="project" value="UniProtKB-ARBA"/>
</dbReference>
<dbReference type="InterPro" id="IPR027417">
    <property type="entry name" value="P-loop_NTPase"/>
</dbReference>
<feature type="binding site" evidence="7">
    <location>
        <begin position="20"/>
        <end position="25"/>
    </location>
    <ligand>
        <name>GTP</name>
        <dbReference type="ChEBI" id="CHEBI:37565"/>
    </ligand>
</feature>
<dbReference type="GO" id="GO:0003924">
    <property type="term" value="F:GTPase activity"/>
    <property type="evidence" value="ECO:0007669"/>
    <property type="project" value="UniProtKB-UniRule"/>
</dbReference>
<evidence type="ECO:0000256" key="4">
    <source>
        <dbReference type="ARBA" id="ARBA00022917"/>
    </source>
</evidence>
<comment type="similarity">
    <text evidence="1 7">Belongs to the TRAFAC class translation factor GTPase superfamily. Classic translation factor GTPase family. LepA subfamily.</text>
</comment>
<feature type="domain" description="Tr-type G" evidence="8">
    <location>
        <begin position="8"/>
        <end position="193"/>
    </location>
</feature>
<dbReference type="InterPro" id="IPR000795">
    <property type="entry name" value="T_Tr_GTP-bd_dom"/>
</dbReference>
<dbReference type="InterPro" id="IPR038363">
    <property type="entry name" value="LepA_C_sf"/>
</dbReference>
<dbReference type="Gene3D" id="3.40.50.300">
    <property type="entry name" value="P-loop containing nucleotide triphosphate hydrolases"/>
    <property type="match status" value="1"/>
</dbReference>
<dbReference type="Proteomes" id="UP000054529">
    <property type="component" value="Unassembled WGS sequence"/>
</dbReference>
<dbReference type="PROSITE" id="PS00301">
    <property type="entry name" value="G_TR_1"/>
    <property type="match status" value="1"/>
</dbReference>
<dbReference type="GO" id="GO:0005525">
    <property type="term" value="F:GTP binding"/>
    <property type="evidence" value="ECO:0007669"/>
    <property type="project" value="UniProtKB-UniRule"/>
</dbReference>
<dbReference type="InterPro" id="IPR031157">
    <property type="entry name" value="G_TR_CS"/>
</dbReference>
<dbReference type="PROSITE" id="PS51722">
    <property type="entry name" value="G_TR_2"/>
    <property type="match status" value="1"/>
</dbReference>
<dbReference type="Gene3D" id="3.30.70.240">
    <property type="match status" value="1"/>
</dbReference>
<keyword evidence="7" id="KW-1003">Cell membrane</keyword>
<dbReference type="InterPro" id="IPR006297">
    <property type="entry name" value="EF-4"/>
</dbReference>
<dbReference type="EMBL" id="AWXV01000004">
    <property type="protein sequence ID" value="KIE63748.1"/>
    <property type="molecule type" value="Genomic_DNA"/>
</dbReference>
<keyword evidence="5 7" id="KW-0342">GTP-binding</keyword>
<keyword evidence="3 7" id="KW-0378">Hydrolase</keyword>
<dbReference type="PRINTS" id="PR00315">
    <property type="entry name" value="ELONGATNFCT"/>
</dbReference>
<dbReference type="EC" id="3.6.5.n1" evidence="7"/>
<evidence type="ECO:0000256" key="1">
    <source>
        <dbReference type="ARBA" id="ARBA00005454"/>
    </source>
</evidence>
<evidence type="ECO:0000256" key="7">
    <source>
        <dbReference type="HAMAP-Rule" id="MF_00071"/>
    </source>
</evidence>
<comment type="subcellular location">
    <subcellularLocation>
        <location evidence="7">Cell membrane</location>
        <topology evidence="7">Peripheral membrane protein</topology>
        <orientation evidence="7">Cytoplasmic side</orientation>
    </subcellularLocation>
</comment>
<dbReference type="SUPFAM" id="SSF54980">
    <property type="entry name" value="EF-G C-terminal domain-like"/>
    <property type="match status" value="2"/>
</dbReference>
<feature type="binding site" evidence="7">
    <location>
        <begin position="140"/>
        <end position="143"/>
    </location>
    <ligand>
        <name>GTP</name>
        <dbReference type="ChEBI" id="CHEBI:37565"/>
    </ligand>
</feature>
<dbReference type="FunFam" id="2.40.30.10:FF:000015">
    <property type="entry name" value="Translation factor GUF1, mitochondrial"/>
    <property type="match status" value="1"/>
</dbReference>
<dbReference type="NCBIfam" id="TIGR00231">
    <property type="entry name" value="small_GTP"/>
    <property type="match status" value="1"/>
</dbReference>
<accession>A0A0C1V7C9</accession>
<gene>
    <name evidence="7" type="primary">lepA</name>
    <name evidence="9" type="ORF">P689_122230</name>
</gene>
<keyword evidence="2 7" id="KW-0547">Nucleotide-binding</keyword>
<name>A0A0C1V7C9_9ENTR</name>
<keyword evidence="4 7" id="KW-0648">Protein biosynthesis</keyword>
<evidence type="ECO:0000256" key="5">
    <source>
        <dbReference type="ARBA" id="ARBA00023134"/>
    </source>
</evidence>
<dbReference type="PANTHER" id="PTHR43512">
    <property type="entry name" value="TRANSLATION FACTOR GUF1-RELATED"/>
    <property type="match status" value="1"/>
</dbReference>
<keyword evidence="9" id="KW-0251">Elongation factor</keyword>
<dbReference type="GO" id="GO:0043022">
    <property type="term" value="F:ribosome binding"/>
    <property type="evidence" value="ECO:0007669"/>
    <property type="project" value="UniProtKB-UniRule"/>
</dbReference>
<dbReference type="Gene3D" id="3.30.70.870">
    <property type="entry name" value="Elongation Factor G (Translational Gtpase), domain 3"/>
    <property type="match status" value="1"/>
</dbReference>
<dbReference type="Pfam" id="PF00009">
    <property type="entry name" value="GTP_EFTU"/>
    <property type="match status" value="1"/>
</dbReference>
<dbReference type="GO" id="GO:0005886">
    <property type="term" value="C:plasma membrane"/>
    <property type="evidence" value="ECO:0007669"/>
    <property type="project" value="UniProtKB-SubCell"/>
</dbReference>
<comment type="catalytic activity">
    <reaction evidence="7">
        <text>GTP + H2O = GDP + phosphate + H(+)</text>
        <dbReference type="Rhea" id="RHEA:19669"/>
        <dbReference type="ChEBI" id="CHEBI:15377"/>
        <dbReference type="ChEBI" id="CHEBI:15378"/>
        <dbReference type="ChEBI" id="CHEBI:37565"/>
        <dbReference type="ChEBI" id="CHEBI:43474"/>
        <dbReference type="ChEBI" id="CHEBI:58189"/>
        <dbReference type="EC" id="3.6.5.n1"/>
    </reaction>
</comment>
<dbReference type="HOGENOM" id="CLU_009995_3_3_6"/>
<dbReference type="GO" id="GO:0003746">
    <property type="term" value="F:translation elongation factor activity"/>
    <property type="evidence" value="ECO:0007669"/>
    <property type="project" value="UniProtKB-UniRule"/>
</dbReference>
<dbReference type="InterPro" id="IPR035647">
    <property type="entry name" value="EFG_III/V"/>
</dbReference>
<proteinExistence type="inferred from homology"/>
<comment type="function">
    <text evidence="7">Required for accurate and efficient protein synthesis under certain stress conditions. May act as a fidelity factor of the translation reaction, by catalyzing a one-codon backward translocation of tRNAs on improperly translocated ribosomes. Back-translocation proceeds from a post-translocation (POST) complex to a pre-translocation (PRE) complex, thus giving elongation factor G a second chance to translocate the tRNAs correctly. Binds to ribosomes in a GTP-dependent manner.</text>
</comment>
<keyword evidence="6 7" id="KW-0472">Membrane</keyword>
<dbReference type="PANTHER" id="PTHR43512:SF4">
    <property type="entry name" value="TRANSLATION FACTOR GUF1 HOMOLOG, CHLOROPLASTIC"/>
    <property type="match status" value="1"/>
</dbReference>
<evidence type="ECO:0000256" key="3">
    <source>
        <dbReference type="ARBA" id="ARBA00022801"/>
    </source>
</evidence>
<dbReference type="Gene3D" id="3.30.70.2570">
    <property type="entry name" value="Elongation factor 4, C-terminal domain"/>
    <property type="match status" value="1"/>
</dbReference>
<evidence type="ECO:0000313" key="9">
    <source>
        <dbReference type="EMBL" id="KIE63748.1"/>
    </source>
</evidence>
<reference evidence="9 10" key="1">
    <citation type="journal article" date="2014" name="G3 (Bethesda)">
        <title>Genome sequence of Candidatus Riesia pediculischaeffi, endosymbiont of chimpanzee lice, and genomic comparison of recently acquired endosymbionts from human and chimpanzee lice.</title>
        <authorList>
            <person name="Boyd B.M."/>
            <person name="Allen J.M."/>
            <person name="de Crecy-Lagard V."/>
            <person name="Reed D.L."/>
        </authorList>
    </citation>
    <scope>NUCLEOTIDE SEQUENCE [LARGE SCALE GENOMIC DNA]</scope>
    <source>
        <strain evidence="9 10">PTSU</strain>
    </source>
</reference>
<protein>
    <recommendedName>
        <fullName evidence="7">Elongation factor 4</fullName>
        <shortName evidence="7">EF-4</shortName>
        <ecNumber evidence="7">3.6.5.n1</ecNumber>
    </recommendedName>
    <alternativeName>
        <fullName evidence="7">Ribosomal back-translocase LepA</fullName>
    </alternativeName>
</protein>
<dbReference type="Pfam" id="PF00679">
    <property type="entry name" value="EFG_C"/>
    <property type="match status" value="1"/>
</dbReference>
<dbReference type="InterPro" id="IPR000640">
    <property type="entry name" value="EFG_V-like"/>
</dbReference>
<dbReference type="NCBIfam" id="TIGR01393">
    <property type="entry name" value="lepA"/>
    <property type="match status" value="1"/>
</dbReference>
<dbReference type="Pfam" id="PF06421">
    <property type="entry name" value="LepA_C"/>
    <property type="match status" value="1"/>
</dbReference>
<dbReference type="SUPFAM" id="SSF52540">
    <property type="entry name" value="P-loop containing nucleoside triphosphate hydrolases"/>
    <property type="match status" value="1"/>
</dbReference>
<comment type="caution">
    <text evidence="9">The sequence shown here is derived from an EMBL/GenBank/DDBJ whole genome shotgun (WGS) entry which is preliminary data.</text>
</comment>
<organism evidence="9 10">
    <name type="scientific">Candidatus Riesia pediculischaeffi PTSU</name>
    <dbReference type="NCBI Taxonomy" id="1401651"/>
    <lineage>
        <taxon>Bacteria</taxon>
        <taxon>Pseudomonadati</taxon>
        <taxon>Pseudomonadota</taxon>
        <taxon>Gammaproteobacteria</taxon>
        <taxon>Enterobacterales</taxon>
        <taxon>Enterobacteriaceae</taxon>
        <taxon>Candidatus Riesia</taxon>
    </lineage>
</organism>
<evidence type="ECO:0000313" key="10">
    <source>
        <dbReference type="Proteomes" id="UP000054529"/>
    </source>
</evidence>
<dbReference type="HAMAP" id="MF_00071">
    <property type="entry name" value="LepA"/>
    <property type="match status" value="1"/>
</dbReference>
<dbReference type="InterPro" id="IPR005225">
    <property type="entry name" value="Small_GTP-bd"/>
</dbReference>
<evidence type="ECO:0000256" key="2">
    <source>
        <dbReference type="ARBA" id="ARBA00022741"/>
    </source>
</evidence>